<reference evidence="3" key="1">
    <citation type="journal article" date="2019" name="Int. J. Syst. Evol. Microbiol.">
        <title>The Global Catalogue of Microorganisms (GCM) 10K type strain sequencing project: providing services to taxonomists for standard genome sequencing and annotation.</title>
        <authorList>
            <consortium name="The Broad Institute Genomics Platform"/>
            <consortium name="The Broad Institute Genome Sequencing Center for Infectious Disease"/>
            <person name="Wu L."/>
            <person name="Ma J."/>
        </authorList>
    </citation>
    <scope>NUCLEOTIDE SEQUENCE [LARGE SCALE GENOMIC DNA]</scope>
    <source>
        <strain evidence="3">KCTC 32255</strain>
    </source>
</reference>
<evidence type="ECO:0000313" key="2">
    <source>
        <dbReference type="EMBL" id="MFC6866255.1"/>
    </source>
</evidence>
<keyword evidence="3" id="KW-1185">Reference proteome</keyword>
<gene>
    <name evidence="2" type="ORF">ACFQGD_03770</name>
</gene>
<feature type="domain" description="DUF1918" evidence="1">
    <location>
        <begin position="1"/>
        <end position="58"/>
    </location>
</feature>
<organism evidence="2 3">
    <name type="scientific">Haloechinothrix salitolerans</name>
    <dbReference type="NCBI Taxonomy" id="926830"/>
    <lineage>
        <taxon>Bacteria</taxon>
        <taxon>Bacillati</taxon>
        <taxon>Actinomycetota</taxon>
        <taxon>Actinomycetes</taxon>
        <taxon>Pseudonocardiales</taxon>
        <taxon>Pseudonocardiaceae</taxon>
        <taxon>Haloechinothrix</taxon>
    </lineage>
</organism>
<dbReference type="RefSeq" id="WP_345407496.1">
    <property type="nucleotide sequence ID" value="NZ_BAABLA010000123.1"/>
</dbReference>
<sequence length="86" mass="9828">MRAERGDWLIIERASVDQAPRKGVILDVGTPDGLPPFLVRWGGNGYTSLVVPGPDARIVKRAAASRQRRRTQRRVPRWWRRLTVRG</sequence>
<dbReference type="Gene3D" id="2.30.30.440">
    <property type="entry name" value="Domain of unknown function DUF1918"/>
    <property type="match status" value="1"/>
</dbReference>
<evidence type="ECO:0000259" key="1">
    <source>
        <dbReference type="Pfam" id="PF08940"/>
    </source>
</evidence>
<comment type="caution">
    <text evidence="2">The sequence shown here is derived from an EMBL/GenBank/DDBJ whole genome shotgun (WGS) entry which is preliminary data.</text>
</comment>
<dbReference type="InterPro" id="IPR015035">
    <property type="entry name" value="DUF1918"/>
</dbReference>
<evidence type="ECO:0000313" key="3">
    <source>
        <dbReference type="Proteomes" id="UP001596337"/>
    </source>
</evidence>
<dbReference type="Proteomes" id="UP001596337">
    <property type="component" value="Unassembled WGS sequence"/>
</dbReference>
<dbReference type="Pfam" id="PF08940">
    <property type="entry name" value="DUF1918"/>
    <property type="match status" value="1"/>
</dbReference>
<proteinExistence type="predicted"/>
<accession>A0ABW2BUP4</accession>
<dbReference type="EMBL" id="JBHSXX010000001">
    <property type="protein sequence ID" value="MFC6866255.1"/>
    <property type="molecule type" value="Genomic_DNA"/>
</dbReference>
<protein>
    <submittedName>
        <fullName evidence="2">DUF1918 domain-containing protein</fullName>
    </submittedName>
</protein>
<name>A0ABW2BUP4_9PSEU</name>
<dbReference type="SUPFAM" id="SSF50118">
    <property type="entry name" value="Cell growth inhibitor/plasmid maintenance toxic component"/>
    <property type="match status" value="1"/>
</dbReference>